<comment type="caution">
    <text evidence="3">The sequence shown here is derived from an EMBL/GenBank/DDBJ whole genome shotgun (WGS) entry which is preliminary data.</text>
</comment>
<dbReference type="RefSeq" id="WP_143947795.1">
    <property type="nucleotide sequence ID" value="NZ_BAABMB010000002.1"/>
</dbReference>
<dbReference type="Pfam" id="PF13478">
    <property type="entry name" value="XdhC_C"/>
    <property type="match status" value="1"/>
</dbReference>
<reference evidence="3 4" key="1">
    <citation type="submission" date="2019-07" db="EMBL/GenBank/DDBJ databases">
        <title>Qingshengfaniella alkalisoli gen. nov., sp. nov., isolated from saline soil.</title>
        <authorList>
            <person name="Xu L."/>
            <person name="Huang X.-X."/>
            <person name="Sun J.-Q."/>
        </authorList>
    </citation>
    <scope>NUCLEOTIDE SEQUENCE [LARGE SCALE GENOMIC DNA]</scope>
    <source>
        <strain evidence="3 4">DSM 27279</strain>
    </source>
</reference>
<dbReference type="InterPro" id="IPR027051">
    <property type="entry name" value="XdhC_Rossmann_dom"/>
</dbReference>
<dbReference type="EMBL" id="VLTJ01000015">
    <property type="protein sequence ID" value="TSH96502.1"/>
    <property type="molecule type" value="Genomic_DNA"/>
</dbReference>
<evidence type="ECO:0000313" key="4">
    <source>
        <dbReference type="Proteomes" id="UP000318405"/>
    </source>
</evidence>
<dbReference type="Pfam" id="PF02625">
    <property type="entry name" value="XdhC_CoxI"/>
    <property type="match status" value="1"/>
</dbReference>
<evidence type="ECO:0000259" key="2">
    <source>
        <dbReference type="Pfam" id="PF13478"/>
    </source>
</evidence>
<keyword evidence="4" id="KW-1185">Reference proteome</keyword>
<feature type="domain" description="XdhC Rossmann" evidence="2">
    <location>
        <begin position="164"/>
        <end position="305"/>
    </location>
</feature>
<dbReference type="PANTHER" id="PTHR30388:SF4">
    <property type="entry name" value="MOLYBDENUM COFACTOR INSERTION CHAPERONE PAOD"/>
    <property type="match status" value="1"/>
</dbReference>
<name>A0A556AU82_9BURK</name>
<dbReference type="InterPro" id="IPR052698">
    <property type="entry name" value="MoCofactor_Util/Proc"/>
</dbReference>
<dbReference type="AlphaFoldDB" id="A0A556AU82"/>
<sequence length="332" mass="35875">MNALDLEVLDQARDWVAQGHGVHLVTVVQTWGSAPRQAGAMLALRADGRLVGSVSGGCVEDDLIERAREGRLAAQAERITYGVSRDEAARFGLPCGGTLRLIAEPLRDTAWLDTVLGEIRQHRIVMRTLDLQTGEASVRAASPTDGSDFDGRVFRAVYGPRWRLLIIGANQTARVLADIAVTLDFHVIVCDPREEVTATWNAPHATLTTGMPDDTVLDIGTDERTAIVAVTHDPKLDDMALLEALKSRAFYVGALGSRANQAKRRERLAMFDLTEEDIARLRGPVGLPIASRTPAEIAVAIAAELVWVRNTLGADEVGAPCVQPQAQAQARP</sequence>
<dbReference type="Proteomes" id="UP000318405">
    <property type="component" value="Unassembled WGS sequence"/>
</dbReference>
<feature type="domain" description="XdhC- CoxI" evidence="1">
    <location>
        <begin position="15"/>
        <end position="82"/>
    </location>
</feature>
<dbReference type="OrthoDB" id="9815497at2"/>
<dbReference type="Gene3D" id="3.40.50.720">
    <property type="entry name" value="NAD(P)-binding Rossmann-like Domain"/>
    <property type="match status" value="1"/>
</dbReference>
<dbReference type="InterPro" id="IPR003777">
    <property type="entry name" value="XdhC_CoxI"/>
</dbReference>
<protein>
    <submittedName>
        <fullName evidence="3">XdhC family protein</fullName>
    </submittedName>
</protein>
<dbReference type="PANTHER" id="PTHR30388">
    <property type="entry name" value="ALDEHYDE OXIDOREDUCTASE MOLYBDENUM COFACTOR ASSEMBLY PROTEIN"/>
    <property type="match status" value="1"/>
</dbReference>
<organism evidence="3 4">
    <name type="scientific">Verticiella sediminum</name>
    <dbReference type="NCBI Taxonomy" id="1247510"/>
    <lineage>
        <taxon>Bacteria</taxon>
        <taxon>Pseudomonadati</taxon>
        <taxon>Pseudomonadota</taxon>
        <taxon>Betaproteobacteria</taxon>
        <taxon>Burkholderiales</taxon>
        <taxon>Alcaligenaceae</taxon>
        <taxon>Verticiella</taxon>
    </lineage>
</organism>
<evidence type="ECO:0000313" key="3">
    <source>
        <dbReference type="EMBL" id="TSH96502.1"/>
    </source>
</evidence>
<gene>
    <name evidence="3" type="ORF">FOZ76_08890</name>
</gene>
<evidence type="ECO:0000259" key="1">
    <source>
        <dbReference type="Pfam" id="PF02625"/>
    </source>
</evidence>
<proteinExistence type="predicted"/>
<accession>A0A556AU82</accession>